<dbReference type="EMBL" id="AVPU01000005">
    <property type="protein sequence ID" value="KGM55404.1"/>
    <property type="molecule type" value="Genomic_DNA"/>
</dbReference>
<comment type="caution">
    <text evidence="1">The sequence shown here is derived from an EMBL/GenBank/DDBJ whole genome shotgun (WGS) entry which is preliminary data.</text>
</comment>
<organism evidence="1 2">
    <name type="scientific">Lysobacter daejeonensis GH1-9</name>
    <dbReference type="NCBI Taxonomy" id="1385517"/>
    <lineage>
        <taxon>Bacteria</taxon>
        <taxon>Pseudomonadati</taxon>
        <taxon>Pseudomonadota</taxon>
        <taxon>Gammaproteobacteria</taxon>
        <taxon>Lysobacterales</taxon>
        <taxon>Lysobacteraceae</taxon>
        <taxon>Aerolutibacter</taxon>
    </lineage>
</organism>
<reference evidence="1 2" key="1">
    <citation type="submission" date="2013-08" db="EMBL/GenBank/DDBJ databases">
        <title>Genome sequencing of Lysobacter.</title>
        <authorList>
            <person name="Zhang S."/>
            <person name="Wang G."/>
        </authorList>
    </citation>
    <scope>NUCLEOTIDE SEQUENCE [LARGE SCALE GENOMIC DNA]</scope>
    <source>
        <strain evidence="1 2">GH1-9</strain>
    </source>
</reference>
<dbReference type="Proteomes" id="UP000029998">
    <property type="component" value="Unassembled WGS sequence"/>
</dbReference>
<dbReference type="RefSeq" id="WP_036135249.1">
    <property type="nucleotide sequence ID" value="NZ_AVPU01000005.1"/>
</dbReference>
<proteinExistence type="predicted"/>
<gene>
    <name evidence="1" type="ORF">N800_13795</name>
</gene>
<name>A0A0A0EY32_9GAMM</name>
<dbReference type="AlphaFoldDB" id="A0A0A0EY32"/>
<sequence length="74" mass="8279">MPYSLNAPDCASLLAELDDMASRWSSNARLSLREEELARYAAVKEALRELGQYECKIVRAPNGAGQYTVEFEPL</sequence>
<protein>
    <submittedName>
        <fullName evidence="1">Uncharacterized protein</fullName>
    </submittedName>
</protein>
<evidence type="ECO:0000313" key="2">
    <source>
        <dbReference type="Proteomes" id="UP000029998"/>
    </source>
</evidence>
<keyword evidence="2" id="KW-1185">Reference proteome</keyword>
<evidence type="ECO:0000313" key="1">
    <source>
        <dbReference type="EMBL" id="KGM55404.1"/>
    </source>
</evidence>
<accession>A0A0A0EY32</accession>